<comment type="caution">
    <text evidence="1">The sequence shown here is derived from an EMBL/GenBank/DDBJ whole genome shotgun (WGS) entry which is preliminary data.</text>
</comment>
<reference evidence="1 2" key="1">
    <citation type="submission" date="2020-06" db="EMBL/GenBank/DDBJ databases">
        <title>Transcriptomic and genomic resources for Thalictrum thalictroides and T. hernandezii: Facilitating candidate gene discovery in an emerging model plant lineage.</title>
        <authorList>
            <person name="Arias T."/>
            <person name="Riano-Pachon D.M."/>
            <person name="Di Stilio V.S."/>
        </authorList>
    </citation>
    <scope>NUCLEOTIDE SEQUENCE [LARGE SCALE GENOMIC DNA]</scope>
    <source>
        <strain evidence="2">cv. WT478/WT964</strain>
        <tissue evidence="1">Leaves</tissue>
    </source>
</reference>
<accession>A0A7J6W3C8</accession>
<gene>
    <name evidence="1" type="ORF">FRX31_018523</name>
</gene>
<evidence type="ECO:0000313" key="2">
    <source>
        <dbReference type="Proteomes" id="UP000554482"/>
    </source>
</evidence>
<name>A0A7J6W3C8_THATH</name>
<dbReference type="Proteomes" id="UP000554482">
    <property type="component" value="Unassembled WGS sequence"/>
</dbReference>
<proteinExistence type="predicted"/>
<dbReference type="EMBL" id="JABWDY010022208">
    <property type="protein sequence ID" value="KAF5191889.1"/>
    <property type="molecule type" value="Genomic_DNA"/>
</dbReference>
<evidence type="ECO:0000313" key="1">
    <source>
        <dbReference type="EMBL" id="KAF5191889.1"/>
    </source>
</evidence>
<dbReference type="AlphaFoldDB" id="A0A7J6W3C8"/>
<organism evidence="1 2">
    <name type="scientific">Thalictrum thalictroides</name>
    <name type="common">Rue-anemone</name>
    <name type="synonym">Anemone thalictroides</name>
    <dbReference type="NCBI Taxonomy" id="46969"/>
    <lineage>
        <taxon>Eukaryota</taxon>
        <taxon>Viridiplantae</taxon>
        <taxon>Streptophyta</taxon>
        <taxon>Embryophyta</taxon>
        <taxon>Tracheophyta</taxon>
        <taxon>Spermatophyta</taxon>
        <taxon>Magnoliopsida</taxon>
        <taxon>Ranunculales</taxon>
        <taxon>Ranunculaceae</taxon>
        <taxon>Thalictroideae</taxon>
        <taxon>Thalictrum</taxon>
    </lineage>
</organism>
<sequence>MHMFVCMWGFPLVFLLNQKVTLGYKMWCALLLYLAVFFVDPTEIVLGGFTSYQSLEVSVAFPRKHISEPLILLISEPCKYHNRKGSFIIQIGGVYMIWTRS</sequence>
<protein>
    <submittedName>
        <fullName evidence="1">Uncharacterized protein</fullName>
    </submittedName>
</protein>
<keyword evidence="2" id="KW-1185">Reference proteome</keyword>